<dbReference type="PANTHER" id="PTHR37610">
    <property type="entry name" value="CCHC-TYPE DOMAIN-CONTAINING PROTEIN"/>
    <property type="match status" value="1"/>
</dbReference>
<name>A0ABQ7W345_SOLTU</name>
<sequence length="245" mass="26694">MAPNSTESQAQPTGSSSGAAVVIDHNHPLFMHASDVSGRNKLGMADGSCKKEDFPGLENNWERVNAIVLSWIMNSVSKSLLGGIMYALTASVVWDDLFKRFNKINGSRTFNLHKEIATLSQGLKGILEKTKGSNNSAYNVTGEVDDSVTSSTSTNSNDARDGYMRRWIIDTGATNHVVADLNLLKRHSICKVATPKKELLSGEVKMIGKEDGGLYILSNNIDKEEVVLTVTHTEHKATITEKIDT</sequence>
<evidence type="ECO:0000313" key="2">
    <source>
        <dbReference type="Proteomes" id="UP000826656"/>
    </source>
</evidence>
<gene>
    <name evidence="1" type="ORF">KY290_012259</name>
</gene>
<reference evidence="1 2" key="1">
    <citation type="journal article" date="2021" name="bioRxiv">
        <title>Chromosome-scale and haplotype-resolved genome assembly of a tetraploid potato cultivar.</title>
        <authorList>
            <person name="Sun H."/>
            <person name="Jiao W.-B."/>
            <person name="Krause K."/>
            <person name="Campoy J.A."/>
            <person name="Goel M."/>
            <person name="Folz-Donahue K."/>
            <person name="Kukat C."/>
            <person name="Huettel B."/>
            <person name="Schneeberger K."/>
        </authorList>
    </citation>
    <scope>NUCLEOTIDE SEQUENCE [LARGE SCALE GENOMIC DNA]</scope>
    <source>
        <strain evidence="1">SolTubOtavaFocal</strain>
        <tissue evidence="1">Leaves</tissue>
    </source>
</reference>
<proteinExistence type="predicted"/>
<protein>
    <recommendedName>
        <fullName evidence="3">Retrotransposon Copia-like N-terminal domain-containing protein</fullName>
    </recommendedName>
</protein>
<accession>A0ABQ7W345</accession>
<keyword evidence="2" id="KW-1185">Reference proteome</keyword>
<dbReference type="Proteomes" id="UP000826656">
    <property type="component" value="Unassembled WGS sequence"/>
</dbReference>
<organism evidence="1 2">
    <name type="scientific">Solanum tuberosum</name>
    <name type="common">Potato</name>
    <dbReference type="NCBI Taxonomy" id="4113"/>
    <lineage>
        <taxon>Eukaryota</taxon>
        <taxon>Viridiplantae</taxon>
        <taxon>Streptophyta</taxon>
        <taxon>Embryophyta</taxon>
        <taxon>Tracheophyta</taxon>
        <taxon>Spermatophyta</taxon>
        <taxon>Magnoliopsida</taxon>
        <taxon>eudicotyledons</taxon>
        <taxon>Gunneridae</taxon>
        <taxon>Pentapetalae</taxon>
        <taxon>asterids</taxon>
        <taxon>lamiids</taxon>
        <taxon>Solanales</taxon>
        <taxon>Solanaceae</taxon>
        <taxon>Solanoideae</taxon>
        <taxon>Solaneae</taxon>
        <taxon>Solanum</taxon>
    </lineage>
</organism>
<dbReference type="PANTHER" id="PTHR37610:SF85">
    <property type="entry name" value="REVERSE TRANSCRIPTASE DOMAIN-CONTAINING PROTEIN"/>
    <property type="match status" value="1"/>
</dbReference>
<evidence type="ECO:0008006" key="3">
    <source>
        <dbReference type="Google" id="ProtNLM"/>
    </source>
</evidence>
<comment type="caution">
    <text evidence="1">The sequence shown here is derived from an EMBL/GenBank/DDBJ whole genome shotgun (WGS) entry which is preliminary data.</text>
</comment>
<evidence type="ECO:0000313" key="1">
    <source>
        <dbReference type="EMBL" id="KAH0775122.1"/>
    </source>
</evidence>
<dbReference type="EMBL" id="JAIVGD010000005">
    <property type="protein sequence ID" value="KAH0775122.1"/>
    <property type="molecule type" value="Genomic_DNA"/>
</dbReference>